<dbReference type="PANTHER" id="PTHR35043">
    <property type="entry name" value="TRANSCRIPTION FACTOR DOMAIN-CONTAINING PROTEIN"/>
    <property type="match status" value="1"/>
</dbReference>
<feature type="transmembrane region" description="Helical" evidence="1">
    <location>
        <begin position="426"/>
        <end position="449"/>
    </location>
</feature>
<organism evidence="3 4">
    <name type="scientific">Phialocephala subalpina</name>
    <dbReference type="NCBI Taxonomy" id="576137"/>
    <lineage>
        <taxon>Eukaryota</taxon>
        <taxon>Fungi</taxon>
        <taxon>Dikarya</taxon>
        <taxon>Ascomycota</taxon>
        <taxon>Pezizomycotina</taxon>
        <taxon>Leotiomycetes</taxon>
        <taxon>Helotiales</taxon>
        <taxon>Mollisiaceae</taxon>
        <taxon>Phialocephala</taxon>
        <taxon>Phialocephala fortinii species complex</taxon>
    </lineage>
</organism>
<feature type="signal peptide" evidence="2">
    <location>
        <begin position="1"/>
        <end position="16"/>
    </location>
</feature>
<dbReference type="AlphaFoldDB" id="A0A1L7WRP2"/>
<dbReference type="Proteomes" id="UP000184330">
    <property type="component" value="Unassembled WGS sequence"/>
</dbReference>
<reference evidence="3 4" key="1">
    <citation type="submission" date="2016-03" db="EMBL/GenBank/DDBJ databases">
        <authorList>
            <person name="Ploux O."/>
        </authorList>
    </citation>
    <scope>NUCLEOTIDE SEQUENCE [LARGE SCALE GENOMIC DNA]</scope>
    <source>
        <strain evidence="3 4">UAMH 11012</strain>
    </source>
</reference>
<keyword evidence="4" id="KW-1185">Reference proteome</keyword>
<keyword evidence="2" id="KW-0732">Signal</keyword>
<dbReference type="OrthoDB" id="9451547at2759"/>
<dbReference type="PANTHER" id="PTHR35043:SF7">
    <property type="entry name" value="TRANSCRIPTION FACTOR DOMAIN-CONTAINING PROTEIN"/>
    <property type="match status" value="1"/>
</dbReference>
<evidence type="ECO:0000256" key="2">
    <source>
        <dbReference type="SAM" id="SignalP"/>
    </source>
</evidence>
<proteinExistence type="predicted"/>
<keyword evidence="1" id="KW-1133">Transmembrane helix</keyword>
<keyword evidence="1" id="KW-0812">Transmembrane</keyword>
<sequence length="510" mass="57415">MLVLTSLVYLFPTSLGSPLPSTSFPIPLSNTTALDTEVTGEWYPSSSTRGTGDLLYSCALTLSLCVYTAIHLNIPTPRESAWKQTFRKTKWVLIGIFAPEVVLYTALQQWWSARRLLNPLNRMSHLSRSKLENGKFDMTYCFYATMGGFVLDVSNMHDEYKYLTLTTAGVRYLAEKGHFIGISGISIKDKSNADSLAKVLKPQDVRDPTIADISQFENLVAQALIASMPLSSTRPIEDKNGLVKFHDSLFPTELDLWTVYSPENPHPTLLFHPTSIAIGTPPGTRVIRMVGGYRRMPFKKDSQGEIGLTYLYQQRNGTNREYVRANYPEPERNPRTPVALEIMLTEKDVRRLDLAFGANTNDFHGIQRSRLAGTFCVRSRNLILEDIQGTANNLYFLLIMVILMLIYGGVHLAAWSFKFPTKVEAVLWKVSCLDLIGMTGVVSLLWFAITRDDDGWIDSSGVYGWVLLVLNVTIYVFSRVFIVVEAFLSLRRVPVGVYAVIPWSNLIPHF</sequence>
<feature type="transmembrane region" description="Helical" evidence="1">
    <location>
        <begin position="461"/>
        <end position="482"/>
    </location>
</feature>
<feature type="transmembrane region" description="Helical" evidence="1">
    <location>
        <begin position="54"/>
        <end position="70"/>
    </location>
</feature>
<evidence type="ECO:0000256" key="1">
    <source>
        <dbReference type="SAM" id="Phobius"/>
    </source>
</evidence>
<keyword evidence="1" id="KW-0472">Membrane</keyword>
<protein>
    <submittedName>
        <fullName evidence="3">Uncharacterized protein</fullName>
    </submittedName>
</protein>
<accession>A0A1L7WRP2</accession>
<evidence type="ECO:0000313" key="3">
    <source>
        <dbReference type="EMBL" id="CZR55444.1"/>
    </source>
</evidence>
<dbReference type="EMBL" id="FJOG01000006">
    <property type="protein sequence ID" value="CZR55444.1"/>
    <property type="molecule type" value="Genomic_DNA"/>
</dbReference>
<feature type="transmembrane region" description="Helical" evidence="1">
    <location>
        <begin position="394"/>
        <end position="414"/>
    </location>
</feature>
<evidence type="ECO:0000313" key="4">
    <source>
        <dbReference type="Proteomes" id="UP000184330"/>
    </source>
</evidence>
<feature type="transmembrane region" description="Helical" evidence="1">
    <location>
        <begin position="91"/>
        <end position="111"/>
    </location>
</feature>
<gene>
    <name evidence="3" type="ORF">PAC_05332</name>
</gene>
<feature type="chain" id="PRO_5012837872" evidence="2">
    <location>
        <begin position="17"/>
        <end position="510"/>
    </location>
</feature>
<name>A0A1L7WRP2_9HELO</name>